<evidence type="ECO:0000259" key="4">
    <source>
        <dbReference type="PROSITE" id="PS51471"/>
    </source>
</evidence>
<dbReference type="Gene3D" id="2.60.120.330">
    <property type="entry name" value="B-lactam Antibiotic, Isopenicillin N Synthase, Chain"/>
    <property type="match status" value="1"/>
</dbReference>
<dbReference type="Proteomes" id="UP000281708">
    <property type="component" value="Unassembled WGS sequence"/>
</dbReference>
<comment type="pathway">
    <text evidence="1">Antibiotic biosynthesis.</text>
</comment>
<organism evidence="5 6">
    <name type="scientific">Nocardioides mangrovicus</name>
    <dbReference type="NCBI Taxonomy" id="2478913"/>
    <lineage>
        <taxon>Bacteria</taxon>
        <taxon>Bacillati</taxon>
        <taxon>Actinomycetota</taxon>
        <taxon>Actinomycetes</taxon>
        <taxon>Propionibacteriales</taxon>
        <taxon>Nocardioidaceae</taxon>
        <taxon>Nocardioides</taxon>
    </lineage>
</organism>
<dbReference type="EMBL" id="RDBE01000001">
    <property type="protein sequence ID" value="RLV51210.1"/>
    <property type="molecule type" value="Genomic_DNA"/>
</dbReference>
<dbReference type="InterPro" id="IPR026992">
    <property type="entry name" value="DIOX_N"/>
</dbReference>
<feature type="domain" description="Fe2OG dioxygenase" evidence="4">
    <location>
        <begin position="176"/>
        <end position="285"/>
    </location>
</feature>
<keyword evidence="2" id="KW-0045">Antibiotic biosynthesis</keyword>
<name>A0A3L8P6Z3_9ACTN</name>
<evidence type="ECO:0000256" key="2">
    <source>
        <dbReference type="ARBA" id="ARBA00023194"/>
    </source>
</evidence>
<comment type="similarity">
    <text evidence="3">Belongs to the iron/ascorbate-dependent oxidoreductase family.</text>
</comment>
<proteinExistence type="inferred from homology"/>
<dbReference type="InterPro" id="IPR027443">
    <property type="entry name" value="IPNS-like_sf"/>
</dbReference>
<protein>
    <submittedName>
        <fullName evidence="5">Isopenicillin N synthase family oxygenase</fullName>
    </submittedName>
</protein>
<dbReference type="InterPro" id="IPR044861">
    <property type="entry name" value="IPNS-like_FE2OG_OXY"/>
</dbReference>
<keyword evidence="3" id="KW-0560">Oxidoreductase</keyword>
<gene>
    <name evidence="5" type="ORF">D9V37_00875</name>
</gene>
<dbReference type="GO" id="GO:0016491">
    <property type="term" value="F:oxidoreductase activity"/>
    <property type="evidence" value="ECO:0007669"/>
    <property type="project" value="UniProtKB-KW"/>
</dbReference>
<evidence type="ECO:0000256" key="3">
    <source>
        <dbReference type="RuleBase" id="RU003682"/>
    </source>
</evidence>
<dbReference type="SUPFAM" id="SSF51197">
    <property type="entry name" value="Clavaminate synthase-like"/>
    <property type="match status" value="1"/>
</dbReference>
<reference evidence="5 6" key="1">
    <citation type="submission" date="2018-10" db="EMBL/GenBank/DDBJ databases">
        <title>Marmoricola sp. 4Q3S-7 whole genome shotgun sequence.</title>
        <authorList>
            <person name="Li F."/>
        </authorList>
    </citation>
    <scope>NUCLEOTIDE SEQUENCE [LARGE SCALE GENOMIC DNA]</scope>
    <source>
        <strain evidence="5 6">4Q3S-7</strain>
    </source>
</reference>
<evidence type="ECO:0000313" key="6">
    <source>
        <dbReference type="Proteomes" id="UP000281708"/>
    </source>
</evidence>
<sequence>MSTPDIPLIDLSLWRDGHDADRAAIAARLDRAMQDSGFFLVEHHGIPVELLADLRTAARAFFALPAEQKEHYRTHVGGRGWLARGSEANAFYGEVADTAKADLKESLTFGRELVTGDAALDAEWFVPNRWPDVPGLEELGRRWMDLAHGLYDDLLRMLATALGLEESYFYDRTRLSPHTFNLNRYPPLSEVGAAQHGQFRVAPHTDWGMLTVLDRQPGYGGLQVQTPDGEWADAPYVEGALTVNIADILARWTADRWRSTRHRVLPPSDRAPGEELISVILFFEADMDQLIAPLPPPVGGSAEYEPVVAADYLAERTRAAAVG</sequence>
<dbReference type="AlphaFoldDB" id="A0A3L8P6Z3"/>
<dbReference type="PRINTS" id="PR00682">
    <property type="entry name" value="IPNSYNTHASE"/>
</dbReference>
<dbReference type="OrthoDB" id="21825at2"/>
<keyword evidence="3" id="KW-0408">Iron</keyword>
<comment type="caution">
    <text evidence="5">The sequence shown here is derived from an EMBL/GenBank/DDBJ whole genome shotgun (WGS) entry which is preliminary data.</text>
</comment>
<dbReference type="Pfam" id="PF03171">
    <property type="entry name" value="2OG-FeII_Oxy"/>
    <property type="match status" value="1"/>
</dbReference>
<dbReference type="PROSITE" id="PS51471">
    <property type="entry name" value="FE2OG_OXY"/>
    <property type="match status" value="1"/>
</dbReference>
<dbReference type="GO" id="GO:0046872">
    <property type="term" value="F:metal ion binding"/>
    <property type="evidence" value="ECO:0007669"/>
    <property type="project" value="UniProtKB-KW"/>
</dbReference>
<accession>A0A3L8P6Z3</accession>
<dbReference type="RefSeq" id="WP_121804890.1">
    <property type="nucleotide sequence ID" value="NZ_RDBE01000001.1"/>
</dbReference>
<dbReference type="InterPro" id="IPR050231">
    <property type="entry name" value="Iron_ascorbate_oxido_reductase"/>
</dbReference>
<evidence type="ECO:0000313" key="5">
    <source>
        <dbReference type="EMBL" id="RLV51210.1"/>
    </source>
</evidence>
<evidence type="ECO:0000256" key="1">
    <source>
        <dbReference type="ARBA" id="ARBA00004792"/>
    </source>
</evidence>
<dbReference type="PANTHER" id="PTHR47990">
    <property type="entry name" value="2-OXOGLUTARATE (2OG) AND FE(II)-DEPENDENT OXYGENASE SUPERFAMILY PROTEIN-RELATED"/>
    <property type="match status" value="1"/>
</dbReference>
<dbReference type="GO" id="GO:0017000">
    <property type="term" value="P:antibiotic biosynthetic process"/>
    <property type="evidence" value="ECO:0007669"/>
    <property type="project" value="UniProtKB-KW"/>
</dbReference>
<dbReference type="InterPro" id="IPR005123">
    <property type="entry name" value="Oxoglu/Fe-dep_dioxygenase_dom"/>
</dbReference>
<keyword evidence="6" id="KW-1185">Reference proteome</keyword>
<dbReference type="Pfam" id="PF14226">
    <property type="entry name" value="DIOX_N"/>
    <property type="match status" value="1"/>
</dbReference>
<keyword evidence="3" id="KW-0479">Metal-binding</keyword>